<dbReference type="PANTHER" id="PTHR43047:SF66">
    <property type="entry name" value="HISKA"/>
    <property type="match status" value="1"/>
</dbReference>
<dbReference type="RefSeq" id="WP_199601761.1">
    <property type="nucleotide sequence ID" value="NZ_JAEHJZ010000039.1"/>
</dbReference>
<evidence type="ECO:0000256" key="3">
    <source>
        <dbReference type="ARBA" id="ARBA00022553"/>
    </source>
</evidence>
<evidence type="ECO:0000256" key="6">
    <source>
        <dbReference type="PROSITE-ProRule" id="PRU00169"/>
    </source>
</evidence>
<keyword evidence="8" id="KW-1133">Transmembrane helix</keyword>
<dbReference type="SUPFAM" id="SSF55874">
    <property type="entry name" value="ATPase domain of HSP90 chaperone/DNA topoisomerase II/histidine kinase"/>
    <property type="match status" value="1"/>
</dbReference>
<feature type="domain" description="Response regulatory" evidence="11">
    <location>
        <begin position="614"/>
        <end position="729"/>
    </location>
</feature>
<keyword evidence="3 6" id="KW-0597">Phosphoprotein</keyword>
<feature type="transmembrane region" description="Helical" evidence="8">
    <location>
        <begin position="317"/>
        <end position="339"/>
    </location>
</feature>
<dbReference type="EC" id="2.7.13.3" evidence="2"/>
<keyword evidence="7" id="KW-0175">Coiled coil</keyword>
<dbReference type="PANTHER" id="PTHR43047">
    <property type="entry name" value="TWO-COMPONENT HISTIDINE PROTEIN KINASE"/>
    <property type="match status" value="1"/>
</dbReference>
<dbReference type="Gene3D" id="3.30.565.10">
    <property type="entry name" value="Histidine kinase-like ATPase, C-terminal domain"/>
    <property type="match status" value="1"/>
</dbReference>
<dbReference type="Pfam" id="PF00512">
    <property type="entry name" value="HisKA"/>
    <property type="match status" value="1"/>
</dbReference>
<keyword evidence="4" id="KW-0808">Transferase</keyword>
<dbReference type="Proteomes" id="UP000662373">
    <property type="component" value="Unassembled WGS sequence"/>
</dbReference>
<reference evidence="12 13" key="1">
    <citation type="submission" date="2020-09" db="EMBL/GenBank/DDBJ databases">
        <title>Draft genome of Gelidibacter salicanalis PAMC21136.</title>
        <authorList>
            <person name="Park H."/>
        </authorList>
    </citation>
    <scope>NUCLEOTIDE SEQUENCE [LARGE SCALE GENOMIC DNA]</scope>
    <source>
        <strain evidence="12 13">PAMC21136</strain>
    </source>
</reference>
<dbReference type="CDD" id="cd00082">
    <property type="entry name" value="HisKA"/>
    <property type="match status" value="1"/>
</dbReference>
<evidence type="ECO:0000256" key="5">
    <source>
        <dbReference type="ARBA" id="ARBA00022777"/>
    </source>
</evidence>
<evidence type="ECO:0000256" key="8">
    <source>
        <dbReference type="SAM" id="Phobius"/>
    </source>
</evidence>
<protein>
    <recommendedName>
        <fullName evidence="2">histidine kinase</fullName>
        <ecNumber evidence="2">2.7.13.3</ecNumber>
    </recommendedName>
</protein>
<evidence type="ECO:0000256" key="9">
    <source>
        <dbReference type="SAM" id="SignalP"/>
    </source>
</evidence>
<dbReference type="InterPro" id="IPR036097">
    <property type="entry name" value="HisK_dim/P_sf"/>
</dbReference>
<feature type="modified residue" description="4-aspartylphosphate" evidence="6">
    <location>
        <position position="664"/>
    </location>
</feature>
<dbReference type="GO" id="GO:0009927">
    <property type="term" value="F:histidine phosphotransfer kinase activity"/>
    <property type="evidence" value="ECO:0007669"/>
    <property type="project" value="TreeGrafter"/>
</dbReference>
<proteinExistence type="predicted"/>
<dbReference type="InterPro" id="IPR011006">
    <property type="entry name" value="CheY-like_superfamily"/>
</dbReference>
<dbReference type="InterPro" id="IPR005467">
    <property type="entry name" value="His_kinase_dom"/>
</dbReference>
<dbReference type="PRINTS" id="PR00344">
    <property type="entry name" value="BCTRLSENSOR"/>
</dbReference>
<evidence type="ECO:0000313" key="12">
    <source>
        <dbReference type="EMBL" id="MBJ7882177.1"/>
    </source>
</evidence>
<evidence type="ECO:0000256" key="1">
    <source>
        <dbReference type="ARBA" id="ARBA00000085"/>
    </source>
</evidence>
<dbReference type="SMART" id="SM00387">
    <property type="entry name" value="HATPase_c"/>
    <property type="match status" value="1"/>
</dbReference>
<keyword evidence="5" id="KW-0418">Kinase</keyword>
<evidence type="ECO:0000256" key="7">
    <source>
        <dbReference type="SAM" id="Coils"/>
    </source>
</evidence>
<evidence type="ECO:0000259" key="11">
    <source>
        <dbReference type="PROSITE" id="PS50110"/>
    </source>
</evidence>
<feature type="coiled-coil region" evidence="7">
    <location>
        <begin position="339"/>
        <end position="366"/>
    </location>
</feature>
<comment type="catalytic activity">
    <reaction evidence="1">
        <text>ATP + protein L-histidine = ADP + protein N-phospho-L-histidine.</text>
        <dbReference type="EC" id="2.7.13.3"/>
    </reaction>
</comment>
<keyword evidence="13" id="KW-1185">Reference proteome</keyword>
<organism evidence="12 13">
    <name type="scientific">Gelidibacter salicanalis</name>
    <dbReference type="NCBI Taxonomy" id="291193"/>
    <lineage>
        <taxon>Bacteria</taxon>
        <taxon>Pseudomonadati</taxon>
        <taxon>Bacteroidota</taxon>
        <taxon>Flavobacteriia</taxon>
        <taxon>Flavobacteriales</taxon>
        <taxon>Flavobacteriaceae</taxon>
        <taxon>Gelidibacter</taxon>
    </lineage>
</organism>
<dbReference type="SUPFAM" id="SSF47384">
    <property type="entry name" value="Homodimeric domain of signal transducing histidine kinase"/>
    <property type="match status" value="1"/>
</dbReference>
<dbReference type="Pfam" id="PF02518">
    <property type="entry name" value="HATPase_c"/>
    <property type="match status" value="1"/>
</dbReference>
<dbReference type="SMART" id="SM00448">
    <property type="entry name" value="REC"/>
    <property type="match status" value="1"/>
</dbReference>
<dbReference type="PROSITE" id="PS50110">
    <property type="entry name" value="RESPONSE_REGULATORY"/>
    <property type="match status" value="1"/>
</dbReference>
<feature type="domain" description="Histidine kinase" evidence="10">
    <location>
        <begin position="373"/>
        <end position="594"/>
    </location>
</feature>
<dbReference type="PROSITE" id="PS50109">
    <property type="entry name" value="HIS_KIN"/>
    <property type="match status" value="1"/>
</dbReference>
<dbReference type="SUPFAM" id="SSF52172">
    <property type="entry name" value="CheY-like"/>
    <property type="match status" value="1"/>
</dbReference>
<dbReference type="InterPro" id="IPR003661">
    <property type="entry name" value="HisK_dim/P_dom"/>
</dbReference>
<dbReference type="InterPro" id="IPR004358">
    <property type="entry name" value="Sig_transdc_His_kin-like_C"/>
</dbReference>
<dbReference type="Gene3D" id="3.40.50.2300">
    <property type="match status" value="1"/>
</dbReference>
<sequence length="734" mass="84511">MNFLKSILILITLICMPYCSFSQLNTEHTYKNDRLNQLISADSIYEATLLLNNDITYAETNNLPLLLANTNQELGTIFSGIESYETAESYYLRAFQLFDSLNNKVEVDHTLTDLSRTYVNARNYKKFDSLGPIALKHSYQLNSINIFYNLGSKLIRNYALRKYDVSLKFSNVALLRLDTYTFATEDEMAEKERMRMTFSYYKALSLINLNQFEEGYGLLFTIDPDQIHFKKKHNTIPLNQLATLNYYKFRYFNERTKHADSANYYLLKSDSLKYITIKEYQNKLSKNGDLIYKIISTENELQLANSTTKQDQALSKIFLVATIVLGLLLGALVILFFYYNKIKKRIQKMNLTLKESNKKLKIIDKERLEFFSILSHELRTPIYGINGLATLIEQEQSPEKRKGYLNALISSSNYISVLIDNVLQISKLKFENKKLHLKPTDILKLVNRISSSIKVSADEKGLILYTNVEKNNWDEYLLIDKVVLSQILINLSYNAIRYTSKGSVSIELTEQKRTNTHVNILFEIKDSGIGIQNKHRDIIFNAFENKTFLEKNSSGSGLGLYIVKTLLKSYNADIKFLSKPNEGSTFYFDIDFEIAKSLEEIYHQSAQLNDTPTKVLVVDDNTINLMITQKNVEKIPGYMSGTATNGKEAICLVKEKDFDLVLMDINMPDMDGFEATRHIRLFNPNIPILALTALNSSEIHSKAMACGMNHVITKPYDFEEFKSIILKYRNVQQD</sequence>
<gene>
    <name evidence="12" type="ORF">JEM65_16195</name>
</gene>
<comment type="caution">
    <text evidence="12">The sequence shown here is derived from an EMBL/GenBank/DDBJ whole genome shotgun (WGS) entry which is preliminary data.</text>
</comment>
<dbReference type="GO" id="GO:0000155">
    <property type="term" value="F:phosphorelay sensor kinase activity"/>
    <property type="evidence" value="ECO:0007669"/>
    <property type="project" value="InterPro"/>
</dbReference>
<dbReference type="SMART" id="SM00388">
    <property type="entry name" value="HisKA"/>
    <property type="match status" value="1"/>
</dbReference>
<feature type="chain" id="PRO_5037941322" description="histidine kinase" evidence="9">
    <location>
        <begin position="23"/>
        <end position="734"/>
    </location>
</feature>
<evidence type="ECO:0000256" key="4">
    <source>
        <dbReference type="ARBA" id="ARBA00022679"/>
    </source>
</evidence>
<dbReference type="InterPro" id="IPR011990">
    <property type="entry name" value="TPR-like_helical_dom_sf"/>
</dbReference>
<dbReference type="InterPro" id="IPR003594">
    <property type="entry name" value="HATPase_dom"/>
</dbReference>
<keyword evidence="9" id="KW-0732">Signal</keyword>
<dbReference type="AlphaFoldDB" id="A0A934KX37"/>
<evidence type="ECO:0000313" key="13">
    <source>
        <dbReference type="Proteomes" id="UP000662373"/>
    </source>
</evidence>
<dbReference type="InterPro" id="IPR001789">
    <property type="entry name" value="Sig_transdc_resp-reg_receiver"/>
</dbReference>
<dbReference type="GO" id="GO:0005886">
    <property type="term" value="C:plasma membrane"/>
    <property type="evidence" value="ECO:0007669"/>
    <property type="project" value="TreeGrafter"/>
</dbReference>
<dbReference type="Pfam" id="PF00072">
    <property type="entry name" value="Response_reg"/>
    <property type="match status" value="1"/>
</dbReference>
<evidence type="ECO:0000259" key="10">
    <source>
        <dbReference type="PROSITE" id="PS50109"/>
    </source>
</evidence>
<accession>A0A934KX37</accession>
<keyword evidence="8" id="KW-0812">Transmembrane</keyword>
<feature type="signal peptide" evidence="9">
    <location>
        <begin position="1"/>
        <end position="22"/>
    </location>
</feature>
<dbReference type="Gene3D" id="1.10.287.130">
    <property type="match status" value="1"/>
</dbReference>
<dbReference type="EMBL" id="JAEHJZ010000039">
    <property type="protein sequence ID" value="MBJ7882177.1"/>
    <property type="molecule type" value="Genomic_DNA"/>
</dbReference>
<dbReference type="InterPro" id="IPR036890">
    <property type="entry name" value="HATPase_C_sf"/>
</dbReference>
<keyword evidence="8" id="KW-0472">Membrane</keyword>
<name>A0A934KX37_9FLAO</name>
<dbReference type="CDD" id="cd17546">
    <property type="entry name" value="REC_hyHK_CKI1_RcsC-like"/>
    <property type="match status" value="1"/>
</dbReference>
<evidence type="ECO:0000256" key="2">
    <source>
        <dbReference type="ARBA" id="ARBA00012438"/>
    </source>
</evidence>
<dbReference type="Gene3D" id="1.25.40.10">
    <property type="entry name" value="Tetratricopeptide repeat domain"/>
    <property type="match status" value="1"/>
</dbReference>